<dbReference type="InterPro" id="IPR013830">
    <property type="entry name" value="SGNH_hydro"/>
</dbReference>
<dbReference type="InterPro" id="IPR051532">
    <property type="entry name" value="Ester_Hydrolysis_Enzymes"/>
</dbReference>
<evidence type="ECO:0000313" key="2">
    <source>
        <dbReference type="EMBL" id="MBZ5736897.1"/>
    </source>
</evidence>
<reference evidence="2 3" key="1">
    <citation type="submission" date="2021-09" db="EMBL/GenBank/DDBJ databases">
        <title>Whole genome sequence of Nocardioides sp. GBK3QG-3.</title>
        <authorList>
            <person name="Tuo L."/>
        </authorList>
    </citation>
    <scope>NUCLEOTIDE SEQUENCE [LARGE SCALE GENOMIC DNA]</scope>
    <source>
        <strain evidence="2 3">GBK3QG-3</strain>
    </source>
</reference>
<name>A0ABS7U7S0_9ACTN</name>
<dbReference type="Proteomes" id="UP000780875">
    <property type="component" value="Unassembled WGS sequence"/>
</dbReference>
<dbReference type="EMBL" id="JAIQZJ010000001">
    <property type="protein sequence ID" value="MBZ5736897.1"/>
    <property type="molecule type" value="Genomic_DNA"/>
</dbReference>
<dbReference type="SUPFAM" id="SSF52266">
    <property type="entry name" value="SGNH hydrolase"/>
    <property type="match status" value="1"/>
</dbReference>
<dbReference type="Pfam" id="PF13472">
    <property type="entry name" value="Lipase_GDSL_2"/>
    <property type="match status" value="1"/>
</dbReference>
<organism evidence="2 3">
    <name type="scientific">Nocardioides mangrovi</name>
    <dbReference type="NCBI Taxonomy" id="2874580"/>
    <lineage>
        <taxon>Bacteria</taxon>
        <taxon>Bacillati</taxon>
        <taxon>Actinomycetota</taxon>
        <taxon>Actinomycetes</taxon>
        <taxon>Propionibacteriales</taxon>
        <taxon>Nocardioidaceae</taxon>
        <taxon>Nocardioides</taxon>
    </lineage>
</organism>
<dbReference type="CDD" id="cd00229">
    <property type="entry name" value="SGNH_hydrolase"/>
    <property type="match status" value="1"/>
</dbReference>
<proteinExistence type="predicted"/>
<comment type="caution">
    <text evidence="2">The sequence shown here is derived from an EMBL/GenBank/DDBJ whole genome shotgun (WGS) entry which is preliminary data.</text>
</comment>
<dbReference type="RefSeq" id="WP_224121266.1">
    <property type="nucleotide sequence ID" value="NZ_JAIQZJ010000001.1"/>
</dbReference>
<dbReference type="Gene3D" id="3.40.50.1110">
    <property type="entry name" value="SGNH hydrolase"/>
    <property type="match status" value="1"/>
</dbReference>
<keyword evidence="2" id="KW-0378">Hydrolase</keyword>
<accession>A0ABS7U7S0</accession>
<dbReference type="InterPro" id="IPR036514">
    <property type="entry name" value="SGNH_hydro_sf"/>
</dbReference>
<gene>
    <name evidence="2" type="ORF">K8U61_01890</name>
</gene>
<dbReference type="PANTHER" id="PTHR30383">
    <property type="entry name" value="THIOESTERASE 1/PROTEASE 1/LYSOPHOSPHOLIPASE L1"/>
    <property type="match status" value="1"/>
</dbReference>
<feature type="domain" description="SGNH hydrolase-type esterase" evidence="1">
    <location>
        <begin position="8"/>
        <end position="173"/>
    </location>
</feature>
<protein>
    <submittedName>
        <fullName evidence="2">SGNH/GDSL hydrolase family protein</fullName>
    </submittedName>
</protein>
<evidence type="ECO:0000313" key="3">
    <source>
        <dbReference type="Proteomes" id="UP000780875"/>
    </source>
</evidence>
<sequence>MDYQKIACWGDSQTYGARTYGCYPLYLTQLLNRDTHYVWQALNLSTNGHTARDLWFRLGPELMGMHDVHIACVLIGANDVGEETPLDIFEEYLQQVLDALRIHGFRVTFCGEIPPVWPDGHAFFPAETVERRAIYNESLRKIVRDRPSTVLVELGDLSADCYTDPVHFNESGNLAVARAFADAIREH</sequence>
<keyword evidence="3" id="KW-1185">Reference proteome</keyword>
<dbReference type="GO" id="GO:0016787">
    <property type="term" value="F:hydrolase activity"/>
    <property type="evidence" value="ECO:0007669"/>
    <property type="project" value="UniProtKB-KW"/>
</dbReference>
<dbReference type="PANTHER" id="PTHR30383:SF5">
    <property type="entry name" value="SGNH HYDROLASE-TYPE ESTERASE DOMAIN-CONTAINING PROTEIN"/>
    <property type="match status" value="1"/>
</dbReference>
<evidence type="ECO:0000259" key="1">
    <source>
        <dbReference type="Pfam" id="PF13472"/>
    </source>
</evidence>